<keyword evidence="2" id="KW-1185">Reference proteome</keyword>
<gene>
    <name evidence="1" type="ORF">ACFQPB_15930</name>
</gene>
<reference evidence="2" key="1">
    <citation type="journal article" date="2019" name="Int. J. Syst. Evol. Microbiol.">
        <title>The Global Catalogue of Microorganisms (GCM) 10K type strain sequencing project: providing services to taxonomists for standard genome sequencing and annotation.</title>
        <authorList>
            <consortium name="The Broad Institute Genomics Platform"/>
            <consortium name="The Broad Institute Genome Sequencing Center for Infectious Disease"/>
            <person name="Wu L."/>
            <person name="Ma J."/>
        </authorList>
    </citation>
    <scope>NUCLEOTIDE SEQUENCE [LARGE SCALE GENOMIC DNA]</scope>
    <source>
        <strain evidence="2">CGMCC 1.12371</strain>
    </source>
</reference>
<proteinExistence type="predicted"/>
<dbReference type="Proteomes" id="UP001596501">
    <property type="component" value="Unassembled WGS sequence"/>
</dbReference>
<dbReference type="EMBL" id="JBHTCA010000014">
    <property type="protein sequence ID" value="MFC7410355.1"/>
    <property type="molecule type" value="Genomic_DNA"/>
</dbReference>
<accession>A0ABW2QSA2</accession>
<name>A0ABW2QSA2_9BURK</name>
<evidence type="ECO:0000313" key="2">
    <source>
        <dbReference type="Proteomes" id="UP001596501"/>
    </source>
</evidence>
<dbReference type="RefSeq" id="WP_382225298.1">
    <property type="nucleotide sequence ID" value="NZ_JBHTCA010000014.1"/>
</dbReference>
<sequence>MTTPTVHINAAGATLWVRKQDGHMREFNNASAKVVDGHLVVRQSNRGDPLGDKEVTVILAPGAWASAALDNTI</sequence>
<comment type="caution">
    <text evidence="1">The sequence shown here is derived from an EMBL/GenBank/DDBJ whole genome shotgun (WGS) entry which is preliminary data.</text>
</comment>
<protein>
    <submittedName>
        <fullName evidence="1">Uncharacterized protein</fullName>
    </submittedName>
</protein>
<evidence type="ECO:0000313" key="1">
    <source>
        <dbReference type="EMBL" id="MFC7410355.1"/>
    </source>
</evidence>
<organism evidence="1 2">
    <name type="scientific">Hydrogenophaga atypica</name>
    <dbReference type="NCBI Taxonomy" id="249409"/>
    <lineage>
        <taxon>Bacteria</taxon>
        <taxon>Pseudomonadati</taxon>
        <taxon>Pseudomonadota</taxon>
        <taxon>Betaproteobacteria</taxon>
        <taxon>Burkholderiales</taxon>
        <taxon>Comamonadaceae</taxon>
        <taxon>Hydrogenophaga</taxon>
    </lineage>
</organism>